<dbReference type="GO" id="GO:0016627">
    <property type="term" value="F:oxidoreductase activity, acting on the CH-CH group of donors"/>
    <property type="evidence" value="ECO:0007669"/>
    <property type="project" value="InterPro"/>
</dbReference>
<evidence type="ECO:0008006" key="7">
    <source>
        <dbReference type="Google" id="ProtNLM"/>
    </source>
</evidence>
<dbReference type="EMBL" id="BOOU01000014">
    <property type="protein sequence ID" value="GII76240.1"/>
    <property type="molecule type" value="Genomic_DNA"/>
</dbReference>
<dbReference type="InterPro" id="IPR013786">
    <property type="entry name" value="AcylCoA_DH/ox_N"/>
</dbReference>
<dbReference type="AlphaFoldDB" id="A0A919R0N0"/>
<feature type="compositionally biased region" description="Polar residues" evidence="2">
    <location>
        <begin position="1"/>
        <end position="13"/>
    </location>
</feature>
<dbReference type="InterPro" id="IPR009100">
    <property type="entry name" value="AcylCoA_DH/oxidase_NM_dom_sf"/>
</dbReference>
<feature type="region of interest" description="Disordered" evidence="2">
    <location>
        <begin position="1"/>
        <end position="21"/>
    </location>
</feature>
<keyword evidence="6" id="KW-1185">Reference proteome</keyword>
<dbReference type="Gene3D" id="2.40.110.10">
    <property type="entry name" value="Butyryl-CoA Dehydrogenase, subunit A, domain 2"/>
    <property type="match status" value="1"/>
</dbReference>
<dbReference type="GO" id="GO:0050660">
    <property type="term" value="F:flavin adenine dinucleotide binding"/>
    <property type="evidence" value="ECO:0007669"/>
    <property type="project" value="InterPro"/>
</dbReference>
<dbReference type="InterPro" id="IPR036250">
    <property type="entry name" value="AcylCo_DH-like_C"/>
</dbReference>
<protein>
    <recommendedName>
        <fullName evidence="7">Acyl-CoA dehydrogenase</fullName>
    </recommendedName>
</protein>
<sequence>MAVATNLSDSDVTSPPEPGLTPAEMVARAEAIAATLVARQAETEERTFYAEDTHREFQRAGFYRVLVPRRYGGYEFGIDTFLRIAMALTRGCPSTGWMYCLGHAHALVVASLFEERAQAEVFAGGDFICPATVAPAGTARRTPDGDWLLTGTWNYCSGSPYATHFIGHTMVPAGEGGDLAPMMFIAAREQWRRLSDWGGQLGLKGSGSHSIAMDGGLVPAHHTLPSHMSQVSVTDGTPGRDLHGNPEYGGGQLSFMVMEDAILAVGMALGALDAYEELMRSRITMFPPNVPRTEDPDYQFWYGQAAGMIATGEAAVLQAIRQWTETCARGPAAVTKEEEMRIAAICHQVVDLCWHAVENYLFPTAGSSAVRQGQRIERVWRDMSMFHSHAGFAVFLSTIAKRELARARFGVGEDAHA</sequence>
<dbReference type="InterPro" id="IPR046373">
    <property type="entry name" value="Acyl-CoA_Oxase/DH_mid-dom_sf"/>
</dbReference>
<dbReference type="InterPro" id="IPR037069">
    <property type="entry name" value="AcylCoA_DH/ox_N_sf"/>
</dbReference>
<comment type="caution">
    <text evidence="5">The sequence shown here is derived from an EMBL/GenBank/DDBJ whole genome shotgun (WGS) entry which is preliminary data.</text>
</comment>
<dbReference type="PIRSF" id="PIRSF016578">
    <property type="entry name" value="HsaA"/>
    <property type="match status" value="1"/>
</dbReference>
<dbReference type="Gene3D" id="1.20.140.10">
    <property type="entry name" value="Butyryl-CoA Dehydrogenase, subunit A, domain 3"/>
    <property type="match status" value="1"/>
</dbReference>
<feature type="domain" description="Acyl-CoA dehydrogenase C-terminal" evidence="4">
    <location>
        <begin position="261"/>
        <end position="392"/>
    </location>
</feature>
<dbReference type="RefSeq" id="WP_203982875.1">
    <property type="nucleotide sequence ID" value="NZ_BOOU01000014.1"/>
</dbReference>
<keyword evidence="1" id="KW-0560">Oxidoreductase</keyword>
<reference evidence="5" key="1">
    <citation type="submission" date="2021-01" db="EMBL/GenBank/DDBJ databases">
        <title>Whole genome shotgun sequence of Sphaerisporangium rufum NBRC 109079.</title>
        <authorList>
            <person name="Komaki H."/>
            <person name="Tamura T."/>
        </authorList>
    </citation>
    <scope>NUCLEOTIDE SEQUENCE</scope>
    <source>
        <strain evidence="5">NBRC 109079</strain>
    </source>
</reference>
<dbReference type="Proteomes" id="UP000655287">
    <property type="component" value="Unassembled WGS sequence"/>
</dbReference>
<evidence type="ECO:0000256" key="1">
    <source>
        <dbReference type="ARBA" id="ARBA00023002"/>
    </source>
</evidence>
<accession>A0A919R0N0</accession>
<dbReference type="SUPFAM" id="SSF47203">
    <property type="entry name" value="Acyl-CoA dehydrogenase C-terminal domain-like"/>
    <property type="match status" value="1"/>
</dbReference>
<name>A0A919R0N0_9ACTN</name>
<dbReference type="Gene3D" id="1.10.540.10">
    <property type="entry name" value="Acyl-CoA dehydrogenase/oxidase, N-terminal domain"/>
    <property type="match status" value="1"/>
</dbReference>
<evidence type="ECO:0000313" key="5">
    <source>
        <dbReference type="EMBL" id="GII76240.1"/>
    </source>
</evidence>
<gene>
    <name evidence="5" type="ORF">Sru01_12220</name>
</gene>
<evidence type="ECO:0000259" key="3">
    <source>
        <dbReference type="Pfam" id="PF02771"/>
    </source>
</evidence>
<feature type="domain" description="Acyl-CoA dehydrogenase/oxidase N-terminal" evidence="3">
    <location>
        <begin position="28"/>
        <end position="103"/>
    </location>
</feature>
<dbReference type="Pfam" id="PF02771">
    <property type="entry name" value="Acyl-CoA_dh_N"/>
    <property type="match status" value="1"/>
</dbReference>
<dbReference type="SUPFAM" id="SSF56645">
    <property type="entry name" value="Acyl-CoA dehydrogenase NM domain-like"/>
    <property type="match status" value="1"/>
</dbReference>
<dbReference type="InterPro" id="IPR013107">
    <property type="entry name" value="Acyl-CoA_DH_C"/>
</dbReference>
<evidence type="ECO:0000313" key="6">
    <source>
        <dbReference type="Proteomes" id="UP000655287"/>
    </source>
</evidence>
<proteinExistence type="predicted"/>
<organism evidence="5 6">
    <name type="scientific">Sphaerisporangium rufum</name>
    <dbReference type="NCBI Taxonomy" id="1381558"/>
    <lineage>
        <taxon>Bacteria</taxon>
        <taxon>Bacillati</taxon>
        <taxon>Actinomycetota</taxon>
        <taxon>Actinomycetes</taxon>
        <taxon>Streptosporangiales</taxon>
        <taxon>Streptosporangiaceae</taxon>
        <taxon>Sphaerisporangium</taxon>
    </lineage>
</organism>
<evidence type="ECO:0000256" key="2">
    <source>
        <dbReference type="SAM" id="MobiDB-lite"/>
    </source>
</evidence>
<evidence type="ECO:0000259" key="4">
    <source>
        <dbReference type="Pfam" id="PF08028"/>
    </source>
</evidence>
<dbReference type="Pfam" id="PF08028">
    <property type="entry name" value="Acyl-CoA_dh_2"/>
    <property type="match status" value="1"/>
</dbReference>